<organism evidence="8 9">
    <name type="scientific">Methanococcoides alaskense</name>
    <dbReference type="NCBI Taxonomy" id="325778"/>
    <lineage>
        <taxon>Archaea</taxon>
        <taxon>Methanobacteriati</taxon>
        <taxon>Methanobacteriota</taxon>
        <taxon>Stenosarchaea group</taxon>
        <taxon>Methanomicrobia</taxon>
        <taxon>Methanosarcinales</taxon>
        <taxon>Methanosarcinaceae</taxon>
        <taxon>Methanococcoides</taxon>
    </lineage>
</organism>
<name>A0AA90TZI7_9EURY</name>
<evidence type="ECO:0000256" key="6">
    <source>
        <dbReference type="ARBA" id="ARBA00023239"/>
    </source>
</evidence>
<keyword evidence="3" id="KW-0479">Metal-binding</keyword>
<evidence type="ECO:0000256" key="5">
    <source>
        <dbReference type="ARBA" id="ARBA00023014"/>
    </source>
</evidence>
<dbReference type="NCBIfam" id="NF004885">
    <property type="entry name" value="PRK06246.1"/>
    <property type="match status" value="1"/>
</dbReference>
<protein>
    <submittedName>
        <fullName evidence="8">Fumarate hydratase subunit alpha</fullName>
        <ecNumber evidence="8">4.2.1.2</ecNumber>
    </submittedName>
</protein>
<sequence>MVTSMVTYKNVVEATVDIIREAETQLPDDVIDALKSARQNESSDVAKSQIDAILKNIEIASNNNIPLCQDTGILIFYVEIGRELKLDIDLKGAILEASRIATQEVPLRPNAVHPITRSNSSDNTGDGLPDIKYDFVEGDQLKIMVAPKGAGSENMSALKMMNPTELKDIRKFILETVLNAGGRPCPPIIVGVGIGGSFDKAARLAKAALLRKVTDMNDEEKGILKDINSLGIGPMGLGGDNTALAVHLATSYCHTASLPVAINIQCWANRHASVVLGGDE</sequence>
<dbReference type="EC" id="4.2.1.2" evidence="8"/>
<dbReference type="InterPro" id="IPR051208">
    <property type="entry name" value="Class-I_Fumarase/Tartrate_DH"/>
</dbReference>
<dbReference type="Proteomes" id="UP001185015">
    <property type="component" value="Unassembled WGS sequence"/>
</dbReference>
<dbReference type="InterPro" id="IPR004646">
    <property type="entry name" value="Fe-S_hydro-lyase_TtdA-typ_cat"/>
</dbReference>
<comment type="similarity">
    <text evidence="1">Belongs to the class-I fumarase family.</text>
</comment>
<gene>
    <name evidence="8" type="ORF">J2750_001342</name>
</gene>
<evidence type="ECO:0000313" key="8">
    <source>
        <dbReference type="EMBL" id="MDR6222882.1"/>
    </source>
</evidence>
<accession>A0AA90TZI7</accession>
<keyword evidence="6 8" id="KW-0456">Lyase</keyword>
<keyword evidence="5" id="KW-0411">Iron-sulfur</keyword>
<dbReference type="NCBIfam" id="TIGR00722">
    <property type="entry name" value="ttdA_fumA_fumB"/>
    <property type="match status" value="1"/>
</dbReference>
<dbReference type="Pfam" id="PF05681">
    <property type="entry name" value="Fumerase"/>
    <property type="match status" value="1"/>
</dbReference>
<evidence type="ECO:0000256" key="4">
    <source>
        <dbReference type="ARBA" id="ARBA00023004"/>
    </source>
</evidence>
<dbReference type="PANTHER" id="PTHR30389">
    <property type="entry name" value="FUMARATE HYDRATASE-RELATED"/>
    <property type="match status" value="1"/>
</dbReference>
<evidence type="ECO:0000259" key="7">
    <source>
        <dbReference type="Pfam" id="PF05681"/>
    </source>
</evidence>
<dbReference type="GO" id="GO:0046872">
    <property type="term" value="F:metal ion binding"/>
    <property type="evidence" value="ECO:0007669"/>
    <property type="project" value="UniProtKB-KW"/>
</dbReference>
<dbReference type="GO" id="GO:0004333">
    <property type="term" value="F:fumarate hydratase activity"/>
    <property type="evidence" value="ECO:0007669"/>
    <property type="project" value="UniProtKB-EC"/>
</dbReference>
<evidence type="ECO:0000256" key="3">
    <source>
        <dbReference type="ARBA" id="ARBA00022723"/>
    </source>
</evidence>
<feature type="domain" description="Fe-S hydro-lyase tartrate dehydratase alpha-type catalytic" evidence="7">
    <location>
        <begin position="13"/>
        <end position="274"/>
    </location>
</feature>
<reference evidence="8 9" key="1">
    <citation type="submission" date="2023-07" db="EMBL/GenBank/DDBJ databases">
        <title>Genomic Encyclopedia of Type Strains, Phase IV (KMG-IV): sequencing the most valuable type-strain genomes for metagenomic binning, comparative biology and taxonomic classification.</title>
        <authorList>
            <person name="Goeker M."/>
        </authorList>
    </citation>
    <scope>NUCLEOTIDE SEQUENCE [LARGE SCALE GENOMIC DNA]</scope>
    <source>
        <strain evidence="8 9">DSM 17273</strain>
    </source>
</reference>
<proteinExistence type="inferred from homology"/>
<keyword evidence="2" id="KW-0004">4Fe-4S</keyword>
<keyword evidence="9" id="KW-1185">Reference proteome</keyword>
<evidence type="ECO:0000256" key="1">
    <source>
        <dbReference type="ARBA" id="ARBA00008876"/>
    </source>
</evidence>
<dbReference type="AlphaFoldDB" id="A0AA90TZI7"/>
<comment type="caution">
    <text evidence="8">The sequence shown here is derived from an EMBL/GenBank/DDBJ whole genome shotgun (WGS) entry which is preliminary data.</text>
</comment>
<dbReference type="GO" id="GO:0051539">
    <property type="term" value="F:4 iron, 4 sulfur cluster binding"/>
    <property type="evidence" value="ECO:0007669"/>
    <property type="project" value="UniProtKB-KW"/>
</dbReference>
<evidence type="ECO:0000256" key="2">
    <source>
        <dbReference type="ARBA" id="ARBA00022485"/>
    </source>
</evidence>
<dbReference type="PANTHER" id="PTHR30389:SF17">
    <property type="entry name" value="L(+)-TARTRATE DEHYDRATASE SUBUNIT ALPHA-RELATED"/>
    <property type="match status" value="1"/>
</dbReference>
<keyword evidence="4" id="KW-0408">Iron</keyword>
<dbReference type="EMBL" id="JAVDQI010000004">
    <property type="protein sequence ID" value="MDR6222882.1"/>
    <property type="molecule type" value="Genomic_DNA"/>
</dbReference>
<dbReference type="RefSeq" id="WP_270096795.1">
    <property type="nucleotide sequence ID" value="NZ_JAQFFK010000005.1"/>
</dbReference>
<evidence type="ECO:0000313" key="9">
    <source>
        <dbReference type="Proteomes" id="UP001185015"/>
    </source>
</evidence>